<evidence type="ECO:0000313" key="7">
    <source>
        <dbReference type="Proteomes" id="UP001301958"/>
    </source>
</evidence>
<keyword evidence="2 3" id="KW-0040">ANK repeat</keyword>
<gene>
    <name evidence="6" type="ORF">QBC38DRAFT_549225</name>
</gene>
<dbReference type="SUPFAM" id="SSF48403">
    <property type="entry name" value="Ankyrin repeat"/>
    <property type="match status" value="1"/>
</dbReference>
<evidence type="ECO:0000256" key="2">
    <source>
        <dbReference type="ARBA" id="ARBA00023043"/>
    </source>
</evidence>
<comment type="caution">
    <text evidence="6">The sequence shown here is derived from an EMBL/GenBank/DDBJ whole genome shotgun (WGS) entry which is preliminary data.</text>
</comment>
<dbReference type="Gene3D" id="1.25.40.20">
    <property type="entry name" value="Ankyrin repeat-containing domain"/>
    <property type="match status" value="1"/>
</dbReference>
<dbReference type="InterPro" id="IPR004827">
    <property type="entry name" value="bZIP"/>
</dbReference>
<name>A0AAN7BFN7_9PEZI</name>
<reference evidence="6" key="2">
    <citation type="submission" date="2023-05" db="EMBL/GenBank/DDBJ databases">
        <authorList>
            <consortium name="Lawrence Berkeley National Laboratory"/>
            <person name="Steindorff A."/>
            <person name="Hensen N."/>
            <person name="Bonometti L."/>
            <person name="Westerberg I."/>
            <person name="Brannstrom I.O."/>
            <person name="Guillou S."/>
            <person name="Cros-Aarteil S."/>
            <person name="Calhoun S."/>
            <person name="Haridas S."/>
            <person name="Kuo A."/>
            <person name="Mondo S."/>
            <person name="Pangilinan J."/>
            <person name="Riley R."/>
            <person name="Labutti K."/>
            <person name="Andreopoulos B."/>
            <person name="Lipzen A."/>
            <person name="Chen C."/>
            <person name="Yanf M."/>
            <person name="Daum C."/>
            <person name="Ng V."/>
            <person name="Clum A."/>
            <person name="Ohm R."/>
            <person name="Martin F."/>
            <person name="Silar P."/>
            <person name="Natvig D."/>
            <person name="Lalanne C."/>
            <person name="Gautier V."/>
            <person name="Ament-Velasquez S.L."/>
            <person name="Kruys A."/>
            <person name="Hutchinson M.I."/>
            <person name="Powell A.J."/>
            <person name="Barry K."/>
            <person name="Miller A.N."/>
            <person name="Grigoriev I.V."/>
            <person name="Debuchy R."/>
            <person name="Gladieux P."/>
            <person name="Thoren M.H."/>
            <person name="Johannesson H."/>
        </authorList>
    </citation>
    <scope>NUCLEOTIDE SEQUENCE</scope>
    <source>
        <strain evidence="6">CBS 990.96</strain>
    </source>
</reference>
<accession>A0AAN7BFN7</accession>
<feature type="compositionally biased region" description="Basic residues" evidence="4">
    <location>
        <begin position="24"/>
        <end position="41"/>
    </location>
</feature>
<feature type="region of interest" description="Disordered" evidence="4">
    <location>
        <begin position="1"/>
        <end position="60"/>
    </location>
</feature>
<keyword evidence="7" id="KW-1185">Reference proteome</keyword>
<dbReference type="PANTHER" id="PTHR24171:SF10">
    <property type="entry name" value="ANKYRIN REPEAT DOMAIN-CONTAINING PROTEIN 29-LIKE"/>
    <property type="match status" value="1"/>
</dbReference>
<dbReference type="SMART" id="SM00248">
    <property type="entry name" value="ANK"/>
    <property type="match status" value="3"/>
</dbReference>
<dbReference type="InterPro" id="IPR002110">
    <property type="entry name" value="Ankyrin_rpt"/>
</dbReference>
<sequence length="281" mass="30388">MDDPFLSPKTSDTAKASEADLKERRRLQNRLAQRNHRRRKAAGNSKQTRHDSSTPCTQTNIQNDGLCSQCRLNMVDGTTMTSPTMVVTEASNTPDISAVISPSDSTLSLEYYLPDLIDITSDHEQVHTQQEMDELDMLFLNTQSVHDCDLAVTKSSTSHSTSKVTRQGSTTSVLPLHLAAEKGYSSVIGILLSNGAHVDARDDTGRTALHYAAKNGHTEALKLLLSWGGDPLVMDFGGLTALHQAAGEGHEEAVRILIDHGADPNLAGAEGIRTDILSTCI</sequence>
<dbReference type="Pfam" id="PF12796">
    <property type="entry name" value="Ank_2"/>
    <property type="match status" value="1"/>
</dbReference>
<dbReference type="EMBL" id="MU865470">
    <property type="protein sequence ID" value="KAK4222473.1"/>
    <property type="molecule type" value="Genomic_DNA"/>
</dbReference>
<dbReference type="Proteomes" id="UP001301958">
    <property type="component" value="Unassembled WGS sequence"/>
</dbReference>
<evidence type="ECO:0000256" key="3">
    <source>
        <dbReference type="PROSITE-ProRule" id="PRU00023"/>
    </source>
</evidence>
<dbReference type="InterPro" id="IPR036770">
    <property type="entry name" value="Ankyrin_rpt-contain_sf"/>
</dbReference>
<protein>
    <submittedName>
        <fullName evidence="6">Ankyrin repeat-containing domain protein</fullName>
    </submittedName>
</protein>
<feature type="repeat" description="ANK" evidence="3">
    <location>
        <begin position="204"/>
        <end position="236"/>
    </location>
</feature>
<dbReference type="PRINTS" id="PR01415">
    <property type="entry name" value="ANKYRIN"/>
</dbReference>
<dbReference type="CDD" id="cd14688">
    <property type="entry name" value="bZIP_YAP"/>
    <property type="match status" value="1"/>
</dbReference>
<proteinExistence type="predicted"/>
<evidence type="ECO:0000313" key="6">
    <source>
        <dbReference type="EMBL" id="KAK4222473.1"/>
    </source>
</evidence>
<reference evidence="6" key="1">
    <citation type="journal article" date="2023" name="Mol. Phylogenet. Evol.">
        <title>Genome-scale phylogeny and comparative genomics of the fungal order Sordariales.</title>
        <authorList>
            <person name="Hensen N."/>
            <person name="Bonometti L."/>
            <person name="Westerberg I."/>
            <person name="Brannstrom I.O."/>
            <person name="Guillou S."/>
            <person name="Cros-Aarteil S."/>
            <person name="Calhoun S."/>
            <person name="Haridas S."/>
            <person name="Kuo A."/>
            <person name="Mondo S."/>
            <person name="Pangilinan J."/>
            <person name="Riley R."/>
            <person name="LaButti K."/>
            <person name="Andreopoulos B."/>
            <person name="Lipzen A."/>
            <person name="Chen C."/>
            <person name="Yan M."/>
            <person name="Daum C."/>
            <person name="Ng V."/>
            <person name="Clum A."/>
            <person name="Steindorff A."/>
            <person name="Ohm R.A."/>
            <person name="Martin F."/>
            <person name="Silar P."/>
            <person name="Natvig D.O."/>
            <person name="Lalanne C."/>
            <person name="Gautier V."/>
            <person name="Ament-Velasquez S.L."/>
            <person name="Kruys A."/>
            <person name="Hutchinson M.I."/>
            <person name="Powell A.J."/>
            <person name="Barry K."/>
            <person name="Miller A.N."/>
            <person name="Grigoriev I.V."/>
            <person name="Debuchy R."/>
            <person name="Gladieux P."/>
            <person name="Hiltunen Thoren M."/>
            <person name="Johannesson H."/>
        </authorList>
    </citation>
    <scope>NUCLEOTIDE SEQUENCE</scope>
    <source>
        <strain evidence="6">CBS 990.96</strain>
    </source>
</reference>
<keyword evidence="1" id="KW-0677">Repeat</keyword>
<evidence type="ECO:0000259" key="5">
    <source>
        <dbReference type="PROSITE" id="PS00036"/>
    </source>
</evidence>
<dbReference type="PROSITE" id="PS00036">
    <property type="entry name" value="BZIP_BASIC"/>
    <property type="match status" value="1"/>
</dbReference>
<organism evidence="6 7">
    <name type="scientific">Podospora fimiseda</name>
    <dbReference type="NCBI Taxonomy" id="252190"/>
    <lineage>
        <taxon>Eukaryota</taxon>
        <taxon>Fungi</taxon>
        <taxon>Dikarya</taxon>
        <taxon>Ascomycota</taxon>
        <taxon>Pezizomycotina</taxon>
        <taxon>Sordariomycetes</taxon>
        <taxon>Sordariomycetidae</taxon>
        <taxon>Sordariales</taxon>
        <taxon>Podosporaceae</taxon>
        <taxon>Podospora</taxon>
    </lineage>
</organism>
<feature type="repeat" description="ANK" evidence="3">
    <location>
        <begin position="171"/>
        <end position="203"/>
    </location>
</feature>
<dbReference type="AlphaFoldDB" id="A0AAN7BFN7"/>
<feature type="domain" description="BZIP" evidence="5">
    <location>
        <begin position="24"/>
        <end position="39"/>
    </location>
</feature>
<evidence type="ECO:0000256" key="1">
    <source>
        <dbReference type="ARBA" id="ARBA00022737"/>
    </source>
</evidence>
<dbReference type="PANTHER" id="PTHR24171">
    <property type="entry name" value="ANKYRIN REPEAT DOMAIN-CONTAINING PROTEIN 39-RELATED"/>
    <property type="match status" value="1"/>
</dbReference>
<dbReference type="GO" id="GO:0003700">
    <property type="term" value="F:DNA-binding transcription factor activity"/>
    <property type="evidence" value="ECO:0007669"/>
    <property type="project" value="InterPro"/>
</dbReference>
<evidence type="ECO:0000256" key="4">
    <source>
        <dbReference type="SAM" id="MobiDB-lite"/>
    </source>
</evidence>
<dbReference type="PROSITE" id="PS50088">
    <property type="entry name" value="ANK_REPEAT"/>
    <property type="match status" value="3"/>
</dbReference>
<dbReference type="PROSITE" id="PS50297">
    <property type="entry name" value="ANK_REP_REGION"/>
    <property type="match status" value="3"/>
</dbReference>
<feature type="repeat" description="ANK" evidence="3">
    <location>
        <begin position="237"/>
        <end position="269"/>
    </location>
</feature>